<proteinExistence type="predicted"/>
<accession>A0A0J9TVB0</accession>
<dbReference type="Proteomes" id="UP000053239">
    <property type="component" value="Unassembled WGS sequence"/>
</dbReference>
<sequence>MILEKFWKDTGEYNNFCLNLLNNLGHYSKNQELYIRSHYRCNILYNWIYNQKKKHGIQDEIINKCFEEYIKIGGVMKYNFACSYDTYNKLYEEPINMTLLNIFEYNMETIRNILNVEKDVNNISSRKFVCKAVQIYKDMYQKYCVKGEEGNQRHKNTCSELGNFKYSYANYFFSELGKEAEIPSLDDIQNKHLTECQKYLQVQALVPIAVPEVLPEYSSRNLPQDSKLAAPESLTIPKGVNQSSPMSSTVSTALGTVAGASSMLALLYKVTLIFV</sequence>
<dbReference type="AlphaFoldDB" id="A0A0J9TVB0"/>
<gene>
    <name evidence="1" type="ORF">PVNG_02189</name>
</gene>
<evidence type="ECO:0000313" key="1">
    <source>
        <dbReference type="EMBL" id="KMZ99306.1"/>
    </source>
</evidence>
<dbReference type="EMBL" id="KQ235419">
    <property type="protein sequence ID" value="KMZ99306.1"/>
    <property type="molecule type" value="Genomic_DNA"/>
</dbReference>
<organism evidence="1 2">
    <name type="scientific">Plasmodium vivax North Korean</name>
    <dbReference type="NCBI Taxonomy" id="1035514"/>
    <lineage>
        <taxon>Eukaryota</taxon>
        <taxon>Sar</taxon>
        <taxon>Alveolata</taxon>
        <taxon>Apicomplexa</taxon>
        <taxon>Aconoidasida</taxon>
        <taxon>Haemosporida</taxon>
        <taxon>Plasmodiidae</taxon>
        <taxon>Plasmodium</taxon>
        <taxon>Plasmodium (Plasmodium)</taxon>
    </lineage>
</organism>
<evidence type="ECO:0000313" key="2">
    <source>
        <dbReference type="Proteomes" id="UP000053239"/>
    </source>
</evidence>
<protein>
    <submittedName>
        <fullName evidence="1">Uncharacterized protein</fullName>
    </submittedName>
</protein>
<name>A0A0J9TVB0_PLAVI</name>
<reference evidence="1 2" key="1">
    <citation type="submission" date="2011-09" db="EMBL/GenBank/DDBJ databases">
        <title>The Genome Sequence of Plasmodium vivax North Korean.</title>
        <authorList>
            <consortium name="The Broad Institute Genome Sequencing Platform"/>
            <consortium name="The Broad Institute Genome Sequencing Center for Infectious Disease"/>
            <person name="Neafsey D."/>
            <person name="Carlton J."/>
            <person name="Barnwell J."/>
            <person name="Collins W."/>
            <person name="Escalante A."/>
            <person name="Mullikin J."/>
            <person name="Saul A."/>
            <person name="Guigo R."/>
            <person name="Camara F."/>
            <person name="Young S.K."/>
            <person name="Zeng Q."/>
            <person name="Gargeya S."/>
            <person name="Fitzgerald M."/>
            <person name="Haas B."/>
            <person name="Abouelleil A."/>
            <person name="Alvarado L."/>
            <person name="Arachchi H.M."/>
            <person name="Berlin A."/>
            <person name="Brown A."/>
            <person name="Chapman S.B."/>
            <person name="Chen Z."/>
            <person name="Dunbar C."/>
            <person name="Freedman E."/>
            <person name="Gearin G."/>
            <person name="Gellesch M."/>
            <person name="Goldberg J."/>
            <person name="Griggs A."/>
            <person name="Gujja S."/>
            <person name="Heiman D."/>
            <person name="Howarth C."/>
            <person name="Larson L."/>
            <person name="Lui A."/>
            <person name="MacDonald P.J.P."/>
            <person name="Montmayeur A."/>
            <person name="Murphy C."/>
            <person name="Neiman D."/>
            <person name="Pearson M."/>
            <person name="Priest M."/>
            <person name="Roberts A."/>
            <person name="Saif S."/>
            <person name="Shea T."/>
            <person name="Shenoy N."/>
            <person name="Sisk P."/>
            <person name="Stolte C."/>
            <person name="Sykes S."/>
            <person name="Wortman J."/>
            <person name="Nusbaum C."/>
            <person name="Birren B."/>
        </authorList>
    </citation>
    <scope>NUCLEOTIDE SEQUENCE [LARGE SCALE GENOMIC DNA]</scope>
    <source>
        <strain evidence="1 2">North Korean</strain>
    </source>
</reference>